<dbReference type="EMBL" id="AJWY01012875">
    <property type="protein sequence ID" value="EKC48724.1"/>
    <property type="molecule type" value="Genomic_DNA"/>
</dbReference>
<feature type="non-terminal residue" evidence="2">
    <location>
        <position position="166"/>
    </location>
</feature>
<name>K1S054_9ZZZZ</name>
<proteinExistence type="predicted"/>
<organism evidence="2">
    <name type="scientific">human gut metagenome</name>
    <dbReference type="NCBI Taxonomy" id="408170"/>
    <lineage>
        <taxon>unclassified sequences</taxon>
        <taxon>metagenomes</taxon>
        <taxon>organismal metagenomes</taxon>
    </lineage>
</organism>
<evidence type="ECO:0000313" key="2">
    <source>
        <dbReference type="EMBL" id="EKC48724.1"/>
    </source>
</evidence>
<gene>
    <name evidence="2" type="ORF">LEA_18749</name>
</gene>
<dbReference type="Pfam" id="PF13154">
    <property type="entry name" value="DUF3991"/>
    <property type="match status" value="1"/>
</dbReference>
<protein>
    <recommendedName>
        <fullName evidence="1">DUF3991 domain-containing protein</fullName>
    </recommendedName>
</protein>
<dbReference type="InterPro" id="IPR025054">
    <property type="entry name" value="DUF3991"/>
</dbReference>
<comment type="caution">
    <text evidence="2">The sequence shown here is derived from an EMBL/GenBank/DDBJ whole genome shotgun (WGS) entry which is preliminary data.</text>
</comment>
<accession>K1S054</accession>
<dbReference type="AlphaFoldDB" id="K1S054"/>
<reference evidence="2" key="1">
    <citation type="journal article" date="2013" name="Environ. Microbiol.">
        <title>Microbiota from the distal guts of lean and obese adolescents exhibit partial functional redundancy besides clear differences in community structure.</title>
        <authorList>
            <person name="Ferrer M."/>
            <person name="Ruiz A."/>
            <person name="Lanza F."/>
            <person name="Haange S.B."/>
            <person name="Oberbach A."/>
            <person name="Till H."/>
            <person name="Bargiela R."/>
            <person name="Campoy C."/>
            <person name="Segura M.T."/>
            <person name="Richter M."/>
            <person name="von Bergen M."/>
            <person name="Seifert J."/>
            <person name="Suarez A."/>
        </authorList>
    </citation>
    <scope>NUCLEOTIDE SEQUENCE</scope>
</reference>
<feature type="domain" description="DUF3991" evidence="1">
    <location>
        <begin position="87"/>
        <end position="162"/>
    </location>
</feature>
<feature type="non-terminal residue" evidence="2">
    <location>
        <position position="1"/>
    </location>
</feature>
<sequence length="166" mass="18700">SGREKRLASDHSVTVRGCEWFDHASNEGGRAVSFVQKYYGKSYVEAMSMLLGESMEPFYPQAKKREQVDQKPFAPPVPNANMHRVFAYLLKTRGLDADVVSYFARRKLLYEDAAHHNAVFIGTDEGGCPRHAHLRSTNSFGKAFRLNVESSDPRYSFHHTGTDGSL</sequence>
<evidence type="ECO:0000259" key="1">
    <source>
        <dbReference type="Pfam" id="PF13154"/>
    </source>
</evidence>
<dbReference type="SUPFAM" id="SSF57783">
    <property type="entry name" value="Zinc beta-ribbon"/>
    <property type="match status" value="1"/>
</dbReference>